<dbReference type="PROSITE" id="PS01125">
    <property type="entry name" value="ROK"/>
    <property type="match status" value="1"/>
</dbReference>
<dbReference type="GO" id="GO:0006096">
    <property type="term" value="P:glycolytic process"/>
    <property type="evidence" value="ECO:0007669"/>
    <property type="project" value="InterPro"/>
</dbReference>
<evidence type="ECO:0000256" key="7">
    <source>
        <dbReference type="ARBA" id="ARBA00022840"/>
    </source>
</evidence>
<evidence type="ECO:0000313" key="9">
    <source>
        <dbReference type="EMBL" id="OPC83258.1"/>
    </source>
</evidence>
<dbReference type="Proteomes" id="UP000190037">
    <property type="component" value="Unassembled WGS sequence"/>
</dbReference>
<dbReference type="Pfam" id="PF00480">
    <property type="entry name" value="ROK"/>
    <property type="match status" value="1"/>
</dbReference>
<dbReference type="CDD" id="cd24061">
    <property type="entry name" value="ASKHA_NBD_ROK_SgGLK-like"/>
    <property type="match status" value="1"/>
</dbReference>
<dbReference type="InterPro" id="IPR049874">
    <property type="entry name" value="ROK_cs"/>
</dbReference>
<dbReference type="AlphaFoldDB" id="A0A1T3P2E9"/>
<gene>
    <name evidence="9" type="ORF">B4N89_22030</name>
</gene>
<keyword evidence="7" id="KW-0067">ATP-binding</keyword>
<keyword evidence="4" id="KW-0808">Transferase</keyword>
<comment type="caution">
    <text evidence="9">The sequence shown here is derived from an EMBL/GenBank/DDBJ whole genome shotgun (WGS) entry which is preliminary data.</text>
</comment>
<comment type="similarity">
    <text evidence="1">Belongs to the ROK (NagC/XylR) family.</text>
</comment>
<dbReference type="EC" id="2.7.1.2" evidence="2"/>
<dbReference type="GO" id="GO:0005524">
    <property type="term" value="F:ATP binding"/>
    <property type="evidence" value="ECO:0007669"/>
    <property type="project" value="UniProtKB-KW"/>
</dbReference>
<dbReference type="RefSeq" id="WP_078977551.1">
    <property type="nucleotide sequence ID" value="NZ_MWQN01000001.1"/>
</dbReference>
<evidence type="ECO:0000256" key="4">
    <source>
        <dbReference type="ARBA" id="ARBA00022679"/>
    </source>
</evidence>
<sequence length="312" mass="31442">MGLTIGVDIGGTKILAGVVDADGVILDRLKVATPKDADGTAQVIAEAVNTLRRNHVVEAVGLGAAGFIGADRSTVLFSANVGAWVGEPLRDRMEALIGLPVVVENDANAAAWGEVRFGAAAGHTNVMCVTVGTGIGGAIVFGGELYRGGGGIAGEPGHMRVVPDGLACPCGNYGCWERYASGSALTRYARDRAAGLPEAAEKLLALGDGTPAGIQGPHVTQAALLGDPVSLAAFRELGTWLGQGLADLSAVLDPAAFVIGGGVSDAGDLLLVPALETYRSVLRRGHRLGAEVVVATLGSDAGLVGAADLARH</sequence>
<evidence type="ECO:0000256" key="1">
    <source>
        <dbReference type="ARBA" id="ARBA00006479"/>
    </source>
</evidence>
<dbReference type="STRING" id="159449.B4N89_22030"/>
<dbReference type="InterPro" id="IPR000600">
    <property type="entry name" value="ROK"/>
</dbReference>
<dbReference type="SUPFAM" id="SSF53067">
    <property type="entry name" value="Actin-like ATPase domain"/>
    <property type="match status" value="1"/>
</dbReference>
<dbReference type="EMBL" id="MWQN01000001">
    <property type="protein sequence ID" value="OPC83258.1"/>
    <property type="molecule type" value="Genomic_DNA"/>
</dbReference>
<keyword evidence="6 9" id="KW-0418">Kinase</keyword>
<reference evidence="9 10" key="1">
    <citation type="submission" date="2017-03" db="EMBL/GenBank/DDBJ databases">
        <title>Draft genome sequence of Streptomyces scabrisporus NF3, endophyte isolated from Amphipterygium adstringens.</title>
        <authorList>
            <person name="Vazquez M."/>
            <person name="Ceapa C.D."/>
            <person name="Rodriguez Luna D."/>
            <person name="Sanchez Esquivel S."/>
        </authorList>
    </citation>
    <scope>NUCLEOTIDE SEQUENCE [LARGE SCALE GENOMIC DNA]</scope>
    <source>
        <strain evidence="9 10">NF3</strain>
    </source>
</reference>
<proteinExistence type="inferred from homology"/>
<evidence type="ECO:0000256" key="2">
    <source>
        <dbReference type="ARBA" id="ARBA00012323"/>
    </source>
</evidence>
<organism evidence="9 10">
    <name type="scientific">Embleya scabrispora</name>
    <dbReference type="NCBI Taxonomy" id="159449"/>
    <lineage>
        <taxon>Bacteria</taxon>
        <taxon>Bacillati</taxon>
        <taxon>Actinomycetota</taxon>
        <taxon>Actinomycetes</taxon>
        <taxon>Kitasatosporales</taxon>
        <taxon>Streptomycetaceae</taxon>
        <taxon>Embleya</taxon>
    </lineage>
</organism>
<dbReference type="InterPro" id="IPR043129">
    <property type="entry name" value="ATPase_NBD"/>
</dbReference>
<dbReference type="InterPro" id="IPR004654">
    <property type="entry name" value="ROK_glcA"/>
</dbReference>
<dbReference type="OrthoDB" id="9810372at2"/>
<dbReference type="eggNOG" id="COG1940">
    <property type="taxonomic scope" value="Bacteria"/>
</dbReference>
<dbReference type="GO" id="GO:0005737">
    <property type="term" value="C:cytoplasm"/>
    <property type="evidence" value="ECO:0007669"/>
    <property type="project" value="InterPro"/>
</dbReference>
<accession>A0A1T3P2E9</accession>
<evidence type="ECO:0000256" key="6">
    <source>
        <dbReference type="ARBA" id="ARBA00022777"/>
    </source>
</evidence>
<dbReference type="PANTHER" id="PTHR18964">
    <property type="entry name" value="ROK (REPRESSOR, ORF, KINASE) FAMILY"/>
    <property type="match status" value="1"/>
</dbReference>
<evidence type="ECO:0000256" key="8">
    <source>
        <dbReference type="ARBA" id="ARBA00032386"/>
    </source>
</evidence>
<dbReference type="GO" id="GO:0004340">
    <property type="term" value="F:glucokinase activity"/>
    <property type="evidence" value="ECO:0007669"/>
    <property type="project" value="UniProtKB-EC"/>
</dbReference>
<keyword evidence="5" id="KW-0547">Nucleotide-binding</keyword>
<protein>
    <recommendedName>
        <fullName evidence="3">Glucokinase</fullName>
        <ecNumber evidence="2">2.7.1.2</ecNumber>
    </recommendedName>
    <alternativeName>
        <fullName evidence="8">Glucose kinase</fullName>
    </alternativeName>
</protein>
<dbReference type="PANTHER" id="PTHR18964:SF173">
    <property type="entry name" value="GLUCOKINASE"/>
    <property type="match status" value="1"/>
</dbReference>
<evidence type="ECO:0000256" key="3">
    <source>
        <dbReference type="ARBA" id="ARBA00014701"/>
    </source>
</evidence>
<dbReference type="NCBIfam" id="TIGR00744">
    <property type="entry name" value="ROK_glcA_fam"/>
    <property type="match status" value="1"/>
</dbReference>
<evidence type="ECO:0000313" key="10">
    <source>
        <dbReference type="Proteomes" id="UP000190037"/>
    </source>
</evidence>
<evidence type="ECO:0000256" key="5">
    <source>
        <dbReference type="ARBA" id="ARBA00022741"/>
    </source>
</evidence>
<keyword evidence="10" id="KW-1185">Reference proteome</keyword>
<name>A0A1T3P2E9_9ACTN</name>
<dbReference type="Gene3D" id="3.30.420.40">
    <property type="match status" value="2"/>
</dbReference>